<reference evidence="2" key="1">
    <citation type="submission" date="2019-05" db="EMBL/GenBank/DDBJ databases">
        <title>The de novo reference genome and transcriptome assemblies of the wild tomato species Solanum chilense.</title>
        <authorList>
            <person name="Stam R."/>
            <person name="Nosenko T."/>
            <person name="Hoerger A.C."/>
            <person name="Stephan W."/>
            <person name="Seidel M.A."/>
            <person name="Kuhn J.M.M."/>
            <person name="Haberer G."/>
            <person name="Tellier A."/>
        </authorList>
    </citation>
    <scope>NUCLEOTIDE SEQUENCE</scope>
    <source>
        <tissue evidence="2">Mature leaves</tissue>
    </source>
</reference>
<evidence type="ECO:0000256" key="1">
    <source>
        <dbReference type="SAM" id="Phobius"/>
    </source>
</evidence>
<dbReference type="AlphaFoldDB" id="A0A6N2BKE8"/>
<comment type="caution">
    <text evidence="2">The sequence shown here is derived from an EMBL/GenBank/DDBJ whole genome shotgun (WGS) entry which is preliminary data.</text>
</comment>
<keyword evidence="1" id="KW-0472">Membrane</keyword>
<protein>
    <submittedName>
        <fullName evidence="2">Uncharacterized protein</fullName>
    </submittedName>
</protein>
<dbReference type="EMBL" id="RXGB01002750">
    <property type="protein sequence ID" value="TMW94030.1"/>
    <property type="molecule type" value="Genomic_DNA"/>
</dbReference>
<keyword evidence="1" id="KW-0812">Transmembrane</keyword>
<feature type="transmembrane region" description="Helical" evidence="1">
    <location>
        <begin position="62"/>
        <end position="84"/>
    </location>
</feature>
<evidence type="ECO:0000313" key="2">
    <source>
        <dbReference type="EMBL" id="TMW94030.1"/>
    </source>
</evidence>
<accession>A0A6N2BKE8</accession>
<sequence>MLVDRVLVTGLRTTLNKDAFLDVGQFFRYATPSALMSFKWWSFEVLILLSGLLPNPKLETSVISICLMISSLCFYIPFGLVVVARQ</sequence>
<keyword evidence="1" id="KW-1133">Transmembrane helix</keyword>
<gene>
    <name evidence="2" type="ORF">EJD97_010849</name>
</gene>
<organism evidence="2">
    <name type="scientific">Solanum chilense</name>
    <name type="common">Tomato</name>
    <name type="synonym">Lycopersicon chilense</name>
    <dbReference type="NCBI Taxonomy" id="4083"/>
    <lineage>
        <taxon>Eukaryota</taxon>
        <taxon>Viridiplantae</taxon>
        <taxon>Streptophyta</taxon>
        <taxon>Embryophyta</taxon>
        <taxon>Tracheophyta</taxon>
        <taxon>Spermatophyta</taxon>
        <taxon>Magnoliopsida</taxon>
        <taxon>eudicotyledons</taxon>
        <taxon>Gunneridae</taxon>
        <taxon>Pentapetalae</taxon>
        <taxon>asterids</taxon>
        <taxon>lamiids</taxon>
        <taxon>Solanales</taxon>
        <taxon>Solanaceae</taxon>
        <taxon>Solanoideae</taxon>
        <taxon>Solaneae</taxon>
        <taxon>Solanum</taxon>
        <taxon>Solanum subgen. Lycopersicon</taxon>
    </lineage>
</organism>
<proteinExistence type="predicted"/>
<name>A0A6N2BKE8_SOLCI</name>
<dbReference type="PANTHER" id="PTHR11206">
    <property type="entry name" value="MULTIDRUG RESISTANCE PROTEIN"/>
    <property type="match status" value="1"/>
</dbReference>